<evidence type="ECO:0000313" key="4">
    <source>
        <dbReference type="Proteomes" id="UP000287470"/>
    </source>
</evidence>
<evidence type="ECO:0000259" key="2">
    <source>
        <dbReference type="Pfam" id="PF12146"/>
    </source>
</evidence>
<dbReference type="EMBL" id="QXGK01000003">
    <property type="protein sequence ID" value="RSX58151.1"/>
    <property type="molecule type" value="Genomic_DNA"/>
</dbReference>
<dbReference type="InterPro" id="IPR053145">
    <property type="entry name" value="AB_hydrolase_Est10"/>
</dbReference>
<organism evidence="3 4">
    <name type="scientific">Bifidobacterium samirii</name>
    <dbReference type="NCBI Taxonomy" id="2306974"/>
    <lineage>
        <taxon>Bacteria</taxon>
        <taxon>Bacillati</taxon>
        <taxon>Actinomycetota</taxon>
        <taxon>Actinomycetes</taxon>
        <taxon>Bifidobacteriales</taxon>
        <taxon>Bifidobacteriaceae</taxon>
        <taxon>Bifidobacterium</taxon>
    </lineage>
</organism>
<dbReference type="Proteomes" id="UP000287470">
    <property type="component" value="Unassembled WGS sequence"/>
</dbReference>
<protein>
    <submittedName>
        <fullName evidence="3">Cinnamoyl ester hydrolase</fullName>
    </submittedName>
</protein>
<evidence type="ECO:0000313" key="3">
    <source>
        <dbReference type="EMBL" id="RSX58151.1"/>
    </source>
</evidence>
<proteinExistence type="predicted"/>
<dbReference type="SUPFAM" id="SSF53474">
    <property type="entry name" value="alpha/beta-Hydrolases"/>
    <property type="match status" value="1"/>
</dbReference>
<gene>
    <name evidence="3" type="ORF">D2E24_0511</name>
</gene>
<dbReference type="InterPro" id="IPR022742">
    <property type="entry name" value="Hydrolase_4"/>
</dbReference>
<keyword evidence="3" id="KW-0378">Hydrolase</keyword>
<dbReference type="Gene3D" id="3.40.50.1820">
    <property type="entry name" value="alpha/beta hydrolase"/>
    <property type="match status" value="1"/>
</dbReference>
<feature type="compositionally biased region" description="Basic and acidic residues" evidence="1">
    <location>
        <begin position="14"/>
        <end position="28"/>
    </location>
</feature>
<dbReference type="PANTHER" id="PTHR43265:SF1">
    <property type="entry name" value="ESTERASE ESTD"/>
    <property type="match status" value="1"/>
</dbReference>
<evidence type="ECO:0000256" key="1">
    <source>
        <dbReference type="SAM" id="MobiDB-lite"/>
    </source>
</evidence>
<dbReference type="InterPro" id="IPR029058">
    <property type="entry name" value="AB_hydrolase_fold"/>
</dbReference>
<dbReference type="PRINTS" id="PR00111">
    <property type="entry name" value="ABHYDROLASE"/>
</dbReference>
<sequence>MELTFERDGLTLRGRIDLPETPHADAGRAPDAAAAGTAPDRHPVVILMHGFTGDMGAGPDTPYTQLTRSLTESGVAVVRFDFNGHGSSDGDFTAMNVLNELNDAIQVLETIRERPEFTSIGLVGHSQGGVVAGMLAGLYPDIVDALVLLAPAATLKDDAVAGTCMGVAYDPRHIPPRVDVDGHVVGGHYFRIAQALPIYETTARFDHPALAIHGAYDAVVDAAASLRYADAMPDCTAVLYDGLDHGLYGTDREAALSRAADFLTRHLS</sequence>
<feature type="region of interest" description="Disordered" evidence="1">
    <location>
        <begin position="14"/>
        <end position="38"/>
    </location>
</feature>
<dbReference type="GO" id="GO:0052689">
    <property type="term" value="F:carboxylic ester hydrolase activity"/>
    <property type="evidence" value="ECO:0007669"/>
    <property type="project" value="TreeGrafter"/>
</dbReference>
<comment type="caution">
    <text evidence="3">The sequence shown here is derived from an EMBL/GenBank/DDBJ whole genome shotgun (WGS) entry which is preliminary data.</text>
</comment>
<dbReference type="PANTHER" id="PTHR43265">
    <property type="entry name" value="ESTERASE ESTD"/>
    <property type="match status" value="1"/>
</dbReference>
<dbReference type="AlphaFoldDB" id="A0A430FVZ4"/>
<dbReference type="Pfam" id="PF12146">
    <property type="entry name" value="Hydrolase_4"/>
    <property type="match status" value="1"/>
</dbReference>
<keyword evidence="4" id="KW-1185">Reference proteome</keyword>
<feature type="domain" description="Serine aminopeptidase S33" evidence="2">
    <location>
        <begin position="42"/>
        <end position="158"/>
    </location>
</feature>
<reference evidence="3 4" key="1">
    <citation type="submission" date="2018-09" db="EMBL/GenBank/DDBJ databases">
        <title>Characterization of the phylogenetic diversity of five novel species belonging to the genus Bifidobacterium.</title>
        <authorList>
            <person name="Lugli G.A."/>
            <person name="Duranti S."/>
            <person name="Milani C."/>
        </authorList>
    </citation>
    <scope>NUCLEOTIDE SEQUENCE [LARGE SCALE GENOMIC DNA]</scope>
    <source>
        <strain evidence="3 4">2033B</strain>
    </source>
</reference>
<feature type="compositionally biased region" description="Low complexity" evidence="1">
    <location>
        <begin position="29"/>
        <end position="38"/>
    </location>
</feature>
<name>A0A430FVZ4_9BIFI</name>
<dbReference type="InterPro" id="IPR000073">
    <property type="entry name" value="AB_hydrolase_1"/>
</dbReference>
<dbReference type="OrthoDB" id="9789573at2"/>
<accession>A0A430FVZ4</accession>